<comment type="caution">
    <text evidence="1">The sequence shown here is derived from an EMBL/GenBank/DDBJ whole genome shotgun (WGS) entry which is preliminary data.</text>
</comment>
<accession>D4BC76</accession>
<name>D4BC76_9ENTR</name>
<organism evidence="1 2">
    <name type="scientific">Citrobacter youngae ATCC 29220</name>
    <dbReference type="NCBI Taxonomy" id="500640"/>
    <lineage>
        <taxon>Bacteria</taxon>
        <taxon>Pseudomonadati</taxon>
        <taxon>Pseudomonadota</taxon>
        <taxon>Gammaproteobacteria</taxon>
        <taxon>Enterobacterales</taxon>
        <taxon>Enterobacteriaceae</taxon>
        <taxon>Citrobacter</taxon>
        <taxon>Citrobacter freundii complex</taxon>
    </lineage>
</organism>
<evidence type="ECO:0000313" key="2">
    <source>
        <dbReference type="Proteomes" id="UP000003880"/>
    </source>
</evidence>
<dbReference type="HOGENOM" id="CLU_3151042_0_0_6"/>
<reference evidence="1 2" key="1">
    <citation type="submission" date="2010-02" db="EMBL/GenBank/DDBJ databases">
        <authorList>
            <person name="Weinstock G."/>
            <person name="Sodergren E."/>
            <person name="Clifton S."/>
            <person name="Fulton L."/>
            <person name="Fulton B."/>
            <person name="Courtney L."/>
            <person name="Fronick C."/>
            <person name="Harrison M."/>
            <person name="Strong C."/>
            <person name="Farmer C."/>
            <person name="Delahaunty K."/>
            <person name="Markovic C."/>
            <person name="Hall O."/>
            <person name="Minx P."/>
            <person name="Tomlinson C."/>
            <person name="Mitreva M."/>
            <person name="Nelson J."/>
            <person name="Hou S."/>
            <person name="Wollam A."/>
            <person name="Pepin K.H."/>
            <person name="Johnson M."/>
            <person name="Bhonagiri V."/>
            <person name="Zhang X."/>
            <person name="Suruliraj S."/>
            <person name="Warren W."/>
            <person name="Chinwalla A."/>
            <person name="Mardis E.R."/>
            <person name="Wilson R.K."/>
        </authorList>
    </citation>
    <scope>NUCLEOTIDE SEQUENCE [LARGE SCALE GENOMIC DNA]</scope>
    <source>
        <strain evidence="1 2">ATCC 29220</strain>
    </source>
</reference>
<proteinExistence type="predicted"/>
<sequence>MICGNLTSFRAVFQVLNFDLNQFSNLLLMMFNTGATSKHHVNGMFFNE</sequence>
<protein>
    <submittedName>
        <fullName evidence="1">Uncharacterized protein</fullName>
    </submittedName>
</protein>
<evidence type="ECO:0000313" key="1">
    <source>
        <dbReference type="EMBL" id="EFE08212.1"/>
    </source>
</evidence>
<dbReference type="Proteomes" id="UP000003880">
    <property type="component" value="Unassembled WGS sequence"/>
</dbReference>
<gene>
    <name evidence="1" type="ORF">CIT292_08082</name>
</gene>
<dbReference type="AlphaFoldDB" id="D4BC76"/>
<dbReference type="EMBL" id="ABWL02000008">
    <property type="protein sequence ID" value="EFE08212.1"/>
    <property type="molecule type" value="Genomic_DNA"/>
</dbReference>